<evidence type="ECO:0000313" key="3">
    <source>
        <dbReference type="EMBL" id="KAA5545924.1"/>
    </source>
</evidence>
<accession>A0A5M6DEG2</accession>
<evidence type="ECO:0000256" key="1">
    <source>
        <dbReference type="SAM" id="MobiDB-lite"/>
    </source>
</evidence>
<reference evidence="3 4" key="1">
    <citation type="submission" date="2019-08" db="EMBL/GenBank/DDBJ databases">
        <authorList>
            <person name="Dhanesh K."/>
            <person name="Kumar G."/>
            <person name="Sasikala C."/>
            <person name="Venkata Ramana C."/>
        </authorList>
    </citation>
    <scope>NUCLEOTIDE SEQUENCE [LARGE SCALE GENOMIC DNA]</scope>
    <source>
        <strain evidence="3 4">JC645</strain>
    </source>
</reference>
<feature type="chain" id="PRO_5024378284" evidence="2">
    <location>
        <begin position="30"/>
        <end position="162"/>
    </location>
</feature>
<dbReference type="AlphaFoldDB" id="A0A5M6DEG2"/>
<evidence type="ECO:0000256" key="2">
    <source>
        <dbReference type="SAM" id="SignalP"/>
    </source>
</evidence>
<dbReference type="RefSeq" id="WP_150074807.1">
    <property type="nucleotide sequence ID" value="NZ_VWOX01000002.1"/>
</dbReference>
<dbReference type="EMBL" id="VWOX01000002">
    <property type="protein sequence ID" value="KAA5545924.1"/>
    <property type="molecule type" value="Genomic_DNA"/>
</dbReference>
<sequence length="162" mass="18312">MLRSWETITAMKTKRFTQTLILAALFAFAAGPLAEGQEPDLADAPAPGPIGRMMNGLNPANWQMPKLKMPTMDRFMPTRDEQDRVITKKNSLVDEVSKTAKSSWTRTKDTLNPMKLIPAGFKQNQQTEPAPKEPGFFSRLFFPEPERDTTSVNDFLKQDPIR</sequence>
<protein>
    <submittedName>
        <fullName evidence="3">Uncharacterized protein</fullName>
    </submittedName>
</protein>
<dbReference type="Proteomes" id="UP000324479">
    <property type="component" value="Unassembled WGS sequence"/>
</dbReference>
<feature type="region of interest" description="Disordered" evidence="1">
    <location>
        <begin position="123"/>
        <end position="162"/>
    </location>
</feature>
<name>A0A5M6DEG2_9BACT</name>
<keyword evidence="4" id="KW-1185">Reference proteome</keyword>
<comment type="caution">
    <text evidence="3">The sequence shown here is derived from an EMBL/GenBank/DDBJ whole genome shotgun (WGS) entry which is preliminary data.</text>
</comment>
<keyword evidence="2" id="KW-0732">Signal</keyword>
<proteinExistence type="predicted"/>
<gene>
    <name evidence="3" type="ORF">FYK55_03150</name>
</gene>
<evidence type="ECO:0000313" key="4">
    <source>
        <dbReference type="Proteomes" id="UP000324479"/>
    </source>
</evidence>
<organism evidence="3 4">
    <name type="scientific">Roseiconus nitratireducens</name>
    <dbReference type="NCBI Taxonomy" id="2605748"/>
    <lineage>
        <taxon>Bacteria</taxon>
        <taxon>Pseudomonadati</taxon>
        <taxon>Planctomycetota</taxon>
        <taxon>Planctomycetia</taxon>
        <taxon>Pirellulales</taxon>
        <taxon>Pirellulaceae</taxon>
        <taxon>Roseiconus</taxon>
    </lineage>
</organism>
<feature type="signal peptide" evidence="2">
    <location>
        <begin position="1"/>
        <end position="29"/>
    </location>
</feature>